<dbReference type="KEGG" id="ddh:Desde_1544"/>
<proteinExistence type="predicted"/>
<sequence length="139" mass="16208">MKEGSSTIDRNHTNLNSYLKSINRVIAEALNVDETSRISVQTSKTLLNEAYLQYKDSLQNKDDLQNETLSQELYLMIKRYLEPYQNIIEIRKELEQVKNSKFSQIEKICRELSYGEIILKVQNGNPVLIESLKKQVKLI</sequence>
<organism evidence="1 2">
    <name type="scientific">Desulfitobacterium dehalogenans (strain ATCC 51507 / DSM 9161 / JW/IU-DC1)</name>
    <dbReference type="NCBI Taxonomy" id="756499"/>
    <lineage>
        <taxon>Bacteria</taxon>
        <taxon>Bacillati</taxon>
        <taxon>Bacillota</taxon>
        <taxon>Clostridia</taxon>
        <taxon>Eubacteriales</taxon>
        <taxon>Desulfitobacteriaceae</taxon>
        <taxon>Desulfitobacterium</taxon>
    </lineage>
</organism>
<dbReference type="EMBL" id="CP003348">
    <property type="protein sequence ID" value="AFL99952.1"/>
    <property type="molecule type" value="Genomic_DNA"/>
</dbReference>
<gene>
    <name evidence="1" type="ordered locus">Desde_1544</name>
</gene>
<evidence type="ECO:0000313" key="2">
    <source>
        <dbReference type="Proteomes" id="UP000006053"/>
    </source>
</evidence>
<dbReference type="Proteomes" id="UP000006053">
    <property type="component" value="Chromosome"/>
</dbReference>
<evidence type="ECO:0000313" key="1">
    <source>
        <dbReference type="EMBL" id="AFL99952.1"/>
    </source>
</evidence>
<accession>I4A7L8</accession>
<dbReference type="RefSeq" id="WP_014793442.1">
    <property type="nucleotide sequence ID" value="NC_018017.1"/>
</dbReference>
<keyword evidence="2" id="KW-1185">Reference proteome</keyword>
<dbReference type="HOGENOM" id="CLU_1841887_0_0_9"/>
<dbReference type="AlphaFoldDB" id="I4A7L8"/>
<name>I4A7L8_DESDJ</name>
<reference evidence="2" key="1">
    <citation type="submission" date="2012-06" db="EMBL/GenBank/DDBJ databases">
        <title>Complete sequence of Desulfitobacterium dehalogenans ATCC 51507.</title>
        <authorList>
            <person name="Lucas S."/>
            <person name="Han J."/>
            <person name="Lapidus A."/>
            <person name="Cheng J.-F."/>
            <person name="Goodwin L."/>
            <person name="Pitluck S."/>
            <person name="Peters L."/>
            <person name="Ovchinnikova G."/>
            <person name="Teshima H."/>
            <person name="Detter J.C."/>
            <person name="Han C."/>
            <person name="Tapia R."/>
            <person name="Land M."/>
            <person name="Hauser L."/>
            <person name="Kyrpides N."/>
            <person name="Ivanova N."/>
            <person name="Pagani I."/>
            <person name="Kruse T."/>
            <person name="de Vos W.M."/>
            <person name="Smidt H."/>
            <person name="Woyke T."/>
        </authorList>
    </citation>
    <scope>NUCLEOTIDE SEQUENCE [LARGE SCALE GENOMIC DNA]</scope>
    <source>
        <strain evidence="2">ATCC 51507 / DSM 9161 / JW/IU-DC1</strain>
    </source>
</reference>
<reference evidence="1 2" key="2">
    <citation type="journal article" date="2015" name="J. Bacteriol.">
        <title>Genomic, proteomic, and biochemical analysis of the organohalide respiratory pathway in Desulfitobacterium dehalogenans.</title>
        <authorList>
            <person name="Kruse T."/>
            <person name="van de Pas B.A."/>
            <person name="Atteia A."/>
            <person name="Krab K."/>
            <person name="Hagen W.R."/>
            <person name="Goodwin L."/>
            <person name="Chain P."/>
            <person name="Boeren S."/>
            <person name="Maphosa F."/>
            <person name="Schraa G."/>
            <person name="de Vos W.M."/>
            <person name="van der Oost J."/>
            <person name="Smidt H."/>
            <person name="Stams A.J."/>
        </authorList>
    </citation>
    <scope>NUCLEOTIDE SEQUENCE [LARGE SCALE GENOMIC DNA]</scope>
    <source>
        <strain evidence="2">ATCC 51507 / DSM 9161 / JW/IU-DC1</strain>
    </source>
</reference>
<protein>
    <submittedName>
        <fullName evidence="1">Uncharacterized protein</fullName>
    </submittedName>
</protein>